<dbReference type="InterPro" id="IPR036249">
    <property type="entry name" value="Thioredoxin-like_sf"/>
</dbReference>
<evidence type="ECO:0000313" key="5">
    <source>
        <dbReference type="Proteomes" id="UP001515660"/>
    </source>
</evidence>
<dbReference type="PANTHER" id="PTHR44051:SF8">
    <property type="entry name" value="GLUTATHIONE S-TRANSFERASE GSTA"/>
    <property type="match status" value="1"/>
</dbReference>
<dbReference type="PANTHER" id="PTHR44051">
    <property type="entry name" value="GLUTATHIONE S-TRANSFERASE-RELATED"/>
    <property type="match status" value="1"/>
</dbReference>
<accession>A0ABX0G1G8</accession>
<dbReference type="InterPro" id="IPR004045">
    <property type="entry name" value="Glutathione_S-Trfase_N"/>
</dbReference>
<feature type="domain" description="GST N-terminal" evidence="2">
    <location>
        <begin position="1"/>
        <end position="91"/>
    </location>
</feature>
<protein>
    <submittedName>
        <fullName evidence="4">Glutathione S-transferase family protein</fullName>
    </submittedName>
</protein>
<comment type="caution">
    <text evidence="4">The sequence shown here is derived from an EMBL/GenBank/DDBJ whole genome shotgun (WGS) entry which is preliminary data.</text>
</comment>
<dbReference type="Pfam" id="PF00043">
    <property type="entry name" value="GST_C"/>
    <property type="match status" value="1"/>
</dbReference>
<comment type="similarity">
    <text evidence="1">Belongs to the GST superfamily.</text>
</comment>
<evidence type="ECO:0000313" key="4">
    <source>
        <dbReference type="EMBL" id="NHB75145.1"/>
    </source>
</evidence>
<reference evidence="4 5" key="1">
    <citation type="journal article" date="2022" name="Microorganisms">
        <title>Genome Sequence and Characterization of a Xanthorhodopsin-Containing, Aerobic Anoxygenic Phototrophic Rhodobacter Species, Isolated from Mesophilic Conditions at Yellowstone National Park.</title>
        <authorList>
            <person name="Kyndt J.A."/>
            <person name="Robertson S."/>
            <person name="Shoffstall I.B."/>
            <person name="Ramaley R.F."/>
            <person name="Meyer T.E."/>
        </authorList>
    </citation>
    <scope>NUCLEOTIDE SEQUENCE [LARGE SCALE GENOMIC DNA]</scope>
    <source>
        <strain evidence="4 5">M37P</strain>
    </source>
</reference>
<dbReference type="SFLD" id="SFLDS00019">
    <property type="entry name" value="Glutathione_Transferase_(cytos"/>
    <property type="match status" value="1"/>
</dbReference>
<dbReference type="Gene3D" id="3.40.30.10">
    <property type="entry name" value="Glutaredoxin"/>
    <property type="match status" value="1"/>
</dbReference>
<dbReference type="PROSITE" id="PS50404">
    <property type="entry name" value="GST_NTER"/>
    <property type="match status" value="1"/>
</dbReference>
<gene>
    <name evidence="4" type="ORF">G8O29_00125</name>
</gene>
<name>A0ABX0G1G8_9RHOB</name>
<organism evidence="4 5">
    <name type="scientific">Rhodobacter calidifons</name>
    <dbReference type="NCBI Taxonomy" id="2715277"/>
    <lineage>
        <taxon>Bacteria</taxon>
        <taxon>Pseudomonadati</taxon>
        <taxon>Pseudomonadota</taxon>
        <taxon>Alphaproteobacteria</taxon>
        <taxon>Rhodobacterales</taxon>
        <taxon>Rhodobacter group</taxon>
        <taxon>Rhodobacter</taxon>
    </lineage>
</organism>
<dbReference type="PROSITE" id="PS50405">
    <property type="entry name" value="GST_CTER"/>
    <property type="match status" value="1"/>
</dbReference>
<dbReference type="Gene3D" id="1.20.1050.10">
    <property type="match status" value="1"/>
</dbReference>
<proteinExistence type="inferred from homology"/>
<keyword evidence="5" id="KW-1185">Reference proteome</keyword>
<evidence type="ECO:0000256" key="1">
    <source>
        <dbReference type="RuleBase" id="RU003494"/>
    </source>
</evidence>
<sequence length="219" mass="23889">MATLYGVFRSRASRPIWLLYELGEAFDHVPVIQAYRLPQASAPDAPLNTASPAFLKVNPQGQIPAWVEGDLVLTESLSITNHIARTRGGALGPQSPAEQALIDQWTLLAVTAVETPALEIQTIQGAGGDKTPEGQAAIAINAEKLRRPLRRLEAHLAAHPYLVGDRFTVADLNLAECLRYAQGHPTLLGEFPAVNSWLERCQARPAFQRMWAARMAEPA</sequence>
<dbReference type="Pfam" id="PF02798">
    <property type="entry name" value="GST_N"/>
    <property type="match status" value="1"/>
</dbReference>
<dbReference type="InterPro" id="IPR010987">
    <property type="entry name" value="Glutathione-S-Trfase_C-like"/>
</dbReference>
<dbReference type="InterPro" id="IPR036282">
    <property type="entry name" value="Glutathione-S-Trfase_C_sf"/>
</dbReference>
<feature type="domain" description="GST C-terminal" evidence="3">
    <location>
        <begin position="95"/>
        <end position="219"/>
    </location>
</feature>
<dbReference type="EMBL" id="JAANHS010000001">
    <property type="protein sequence ID" value="NHB75145.1"/>
    <property type="molecule type" value="Genomic_DNA"/>
</dbReference>
<dbReference type="InterPro" id="IPR004046">
    <property type="entry name" value="GST_C"/>
</dbReference>
<dbReference type="SFLD" id="SFLDG00358">
    <property type="entry name" value="Main_(cytGST)"/>
    <property type="match status" value="1"/>
</dbReference>
<dbReference type="CDD" id="cd03207">
    <property type="entry name" value="GST_C_8"/>
    <property type="match status" value="1"/>
</dbReference>
<dbReference type="InterPro" id="IPR040079">
    <property type="entry name" value="Glutathione_S-Trfase"/>
</dbReference>
<evidence type="ECO:0000259" key="2">
    <source>
        <dbReference type="PROSITE" id="PS50404"/>
    </source>
</evidence>
<dbReference type="Proteomes" id="UP001515660">
    <property type="component" value="Unassembled WGS sequence"/>
</dbReference>
<dbReference type="CDD" id="cd03046">
    <property type="entry name" value="GST_N_GTT1_like"/>
    <property type="match status" value="1"/>
</dbReference>
<dbReference type="SUPFAM" id="SSF47616">
    <property type="entry name" value="GST C-terminal domain-like"/>
    <property type="match status" value="1"/>
</dbReference>
<dbReference type="RefSeq" id="WP_166401208.1">
    <property type="nucleotide sequence ID" value="NZ_JAANHS010000001.1"/>
</dbReference>
<evidence type="ECO:0000259" key="3">
    <source>
        <dbReference type="PROSITE" id="PS50405"/>
    </source>
</evidence>
<dbReference type="SUPFAM" id="SSF52833">
    <property type="entry name" value="Thioredoxin-like"/>
    <property type="match status" value="1"/>
</dbReference>